<dbReference type="NCBIfam" id="TIGR03661">
    <property type="entry name" value="T1SS_VCA0849"/>
    <property type="match status" value="1"/>
</dbReference>
<evidence type="ECO:0000256" key="1">
    <source>
        <dbReference type="ARBA" id="ARBA00022837"/>
    </source>
</evidence>
<dbReference type="EMBL" id="BSFN01000012">
    <property type="protein sequence ID" value="GLK90569.1"/>
    <property type="molecule type" value="Genomic_DNA"/>
</dbReference>
<evidence type="ECO:0000256" key="2">
    <source>
        <dbReference type="SAM" id="MobiDB-lite"/>
    </source>
</evidence>
<dbReference type="NCBIfam" id="TIGR03660">
    <property type="entry name" value="T1SS_rpt_143"/>
    <property type="match status" value="1"/>
</dbReference>
<dbReference type="PROSITE" id="PS00330">
    <property type="entry name" value="HEMOLYSIN_CALCIUM"/>
    <property type="match status" value="5"/>
</dbReference>
<dbReference type="SMART" id="SM00327">
    <property type="entry name" value="VWA"/>
    <property type="match status" value="3"/>
</dbReference>
<dbReference type="PRINTS" id="PR00313">
    <property type="entry name" value="CABNDNGRPT"/>
</dbReference>
<gene>
    <name evidence="4" type="ORF">GCM10017655_36330</name>
</gene>
<feature type="compositionally biased region" description="Low complexity" evidence="2">
    <location>
        <begin position="49"/>
        <end position="59"/>
    </location>
</feature>
<dbReference type="PROSITE" id="PS50234">
    <property type="entry name" value="VWFA"/>
    <property type="match status" value="3"/>
</dbReference>
<dbReference type="InterPro" id="IPR002035">
    <property type="entry name" value="VWF_A"/>
</dbReference>
<dbReference type="CDD" id="cd00198">
    <property type="entry name" value="vWFA"/>
    <property type="match status" value="3"/>
</dbReference>
<keyword evidence="1" id="KW-0106">Calcium</keyword>
<dbReference type="Pfam" id="PF00353">
    <property type="entry name" value="HemolysinCabind"/>
    <property type="match status" value="2"/>
</dbReference>
<dbReference type="SUPFAM" id="SSF53300">
    <property type="entry name" value="vWA-like"/>
    <property type="match status" value="3"/>
</dbReference>
<protein>
    <recommendedName>
        <fullName evidence="3">VWFA domain-containing protein</fullName>
    </recommendedName>
</protein>
<organism evidence="4 5">
    <name type="scientific">Pseudomonas turukhanskensis</name>
    <dbReference type="NCBI Taxonomy" id="1806536"/>
    <lineage>
        <taxon>Bacteria</taxon>
        <taxon>Pseudomonadati</taxon>
        <taxon>Pseudomonadota</taxon>
        <taxon>Gammaproteobacteria</taxon>
        <taxon>Pseudomonadales</taxon>
        <taxon>Pseudomonadaceae</taxon>
        <taxon>Pseudomonas</taxon>
    </lineage>
</organism>
<dbReference type="InterPro" id="IPR011049">
    <property type="entry name" value="Serralysin-like_metalloprot_C"/>
</dbReference>
<dbReference type="InterPro" id="IPR019960">
    <property type="entry name" value="T1SS_VCA0849"/>
</dbReference>
<reference evidence="4" key="2">
    <citation type="submission" date="2023-01" db="EMBL/GenBank/DDBJ databases">
        <authorList>
            <person name="Sun Q."/>
            <person name="Evtushenko L."/>
        </authorList>
    </citation>
    <scope>NUCLEOTIDE SEQUENCE</scope>
    <source>
        <strain evidence="4">VKM B-2935</strain>
    </source>
</reference>
<feature type="compositionally biased region" description="Polar residues" evidence="2">
    <location>
        <begin position="2977"/>
        <end position="2994"/>
    </location>
</feature>
<dbReference type="Proteomes" id="UP001143328">
    <property type="component" value="Unassembled WGS sequence"/>
</dbReference>
<dbReference type="InterPro" id="IPR018511">
    <property type="entry name" value="Hemolysin-typ_Ca-bd_CS"/>
</dbReference>
<dbReference type="NCBIfam" id="NF033682">
    <property type="entry name" value="retention_LapA"/>
    <property type="match status" value="1"/>
</dbReference>
<dbReference type="InterPro" id="IPR047777">
    <property type="entry name" value="LapA-like_RM"/>
</dbReference>
<dbReference type="GO" id="GO:0005509">
    <property type="term" value="F:calcium ion binding"/>
    <property type="evidence" value="ECO:0007669"/>
    <property type="project" value="InterPro"/>
</dbReference>
<dbReference type="InterPro" id="IPR043824">
    <property type="entry name" value="DUF5801"/>
</dbReference>
<feature type="domain" description="VWFA" evidence="3">
    <location>
        <begin position="992"/>
        <end position="1177"/>
    </location>
</feature>
<dbReference type="Pfam" id="PF17963">
    <property type="entry name" value="Big_9"/>
    <property type="match status" value="1"/>
</dbReference>
<evidence type="ECO:0000313" key="4">
    <source>
        <dbReference type="EMBL" id="GLK90569.1"/>
    </source>
</evidence>
<proteinExistence type="predicted"/>
<accession>A0A9W6K9K8</accession>
<dbReference type="Pfam" id="PF13519">
    <property type="entry name" value="VWA_2"/>
    <property type="match status" value="1"/>
</dbReference>
<dbReference type="Pfam" id="PF19116">
    <property type="entry name" value="DUF5801"/>
    <property type="match status" value="8"/>
</dbReference>
<dbReference type="Gene3D" id="2.150.10.10">
    <property type="entry name" value="Serralysin-like metalloprotease, C-terminal"/>
    <property type="match status" value="1"/>
</dbReference>
<evidence type="ECO:0000259" key="3">
    <source>
        <dbReference type="PROSITE" id="PS50234"/>
    </source>
</evidence>
<keyword evidence="5" id="KW-1185">Reference proteome</keyword>
<dbReference type="SUPFAM" id="SSF51120">
    <property type="entry name" value="beta-Roll"/>
    <property type="match status" value="2"/>
</dbReference>
<feature type="compositionally biased region" description="Gly residues" evidence="2">
    <location>
        <begin position="98"/>
        <end position="113"/>
    </location>
</feature>
<comment type="caution">
    <text evidence="4">The sequence shown here is derived from an EMBL/GenBank/DDBJ whole genome shotgun (WGS) entry which is preliminary data.</text>
</comment>
<feature type="region of interest" description="Disordered" evidence="2">
    <location>
        <begin position="2970"/>
        <end position="2998"/>
    </location>
</feature>
<feature type="domain" description="VWFA" evidence="3">
    <location>
        <begin position="1755"/>
        <end position="1940"/>
    </location>
</feature>
<sequence>MFAGDQLVTGHEGAVAVALTNGQELTLGRESSLTLDGSMLAQTGSGESAPPDATDTPPANGNEAAPTDQQLTDVEQLQAAIEAGADPTQAGEATAAGPGAGTGGGPGGAGGGRSFVLLSETAGSVAPEIGFPTEGLIRGPEFPEPEAGRPDINVAAADPAPDAGNVTIDLDEDSDLPGSLEGSPYGDDQPGVPASLTGNLGYSFGADGPGGFSWNAVDLSGLTSHGLALVAVISADGTTLTAHQGSADGPVVFTATNTNPLTGDFSFEVQLPLDHPVAGAEDTLNLQLGYTITDGNGTPSGGTLTVNVNDDSPELVTFEGEGNGDGPAVQAFPHVGGTVHEDALTQAPSGEGPTLAALPAQPPLNAPYEGNNEDSDPQGADNDPAQTVHAGIEAGPGSLTSLVNFGADGIGSFGLVGTEDANALMQAQGLTSGGVALTYTVEAAADGSYTTLTASGPGYDVFTLQVGADGSFSFTLQGPLDHLNADGNDGELLGNGEVVGIDFTHLLTATDFDGDPVVGFGQATGLFTIDVEDDVPSVGNTKVSGLDEDGLSGGIPGGPGDADGAATSVSGNLDYAAGGDGLQSVALSGPTTLGGESVTSTWDASTNTLTISSARGSLVTVELTNPATGAYTVTLLQPLIHEALDTEDDITLNVGITVTDGDNDQASGTLTVNINDDSPTISVSNSAVGSLVVDDSNLGVDGHANYSSNFTVNFGADGAGSTTYRLTSAADGTNSGLKDSASGNDIFLYKVGDDIVGKVGGAAGATSFVVSINSATGEVTLDQQLAIIHSPDTGPDQATGLAGDLIKVTATITDSDGDSSSASLDLGNAISFHDDGPSTSGNALVLLDDDALANGIAGGVNDDADAQNVSGTLAHNYGADGEGSIQWLTTGAPAGFTYQTSGTDLLVQQGGTTVMTVSLNSSTGEYNVVQNAPIDHANADNENNQEFTFNYQVTDKDGDEANGTLQVNVDDDTPVAQNDVANLQVGQGQSFNTVFVLDFSGSISNSELNQMLVGVKAAAQALFTGTTGDVHAQIVLFSGDAQSYPTFDNYADFAAQIDAINPSTGGIRPYEGNTDFTEAVHQVVTDFTPIAGASNQVFFISDGNPNENTGTGGNSLSDAGAIEWNNFIDSNHINVTTIGVGNGVDTTHLQQVDLDGSGTPILVDDFGDLVDTLLDQVSGFVNGNVLNGSDGVAGTSDDDGYGADGAGHIQSIQVGGVTYVWDGVNTIDPSSGANFSGSQLNSITTPGGGSFSFNFATGAWSYSAPDSVNGDKVETFQYTIVDHDGDPSSATLTVYVEDTSPVVATVDEDELAGGITDNDAFTTIATGSVSDLSAAGSGAQFSLSTNTGSLPAATSHGVALVYSVVGDTLTATAGPSGPQVFTLQVESNGDYTFTLKGPLDHPVSNGDDNEQLTLDFASILQATNGVNPLPLAGGFLVNIEDDVPTIAAGNATPAALQVDETNLLVNASHDFSGSFTGQHGADAAGTTTYSLNVSSAGANSGLKDSGTGADILLYKEGNTVVGKAGGLTVFTLSVDGDGVVTLDQQRPILHSPDTGVDQAASLSAANLVQLTATITDYDGDHSSATLNLGNAISFKDDGPSVTSNSTAFIDDDTLPNGNASGIGDDADGVNTTGTLAHSYGADGAGSIQWLTTGAPSGFTYDTSPSGALLIKQGGTTVVTVALNNSTGAYTVTQNAPIDHPDGGAENNQSFILGYQVSDKDGDKAIGTLSINVDDDTPLAKGDQAYVQVAPAQSFNTAFVLDFSGSIDNGELNQMLVAVKAAAQALFAATTGDVHAQIVVFSSDAQSYPTFDNYADFAAKIDALNPATGGTRPFDGNTDFTDAVHQVVTDFTPIPGASNQVFFISDGNPNQNTGSGGNSLSDAGAIEWNNFVDSNHINVTTIGVGNGIDTAHLQQVDLDGSGAPILVGDFADLVDTLVGQVAGVVNGNVLLGNNNAVGGGDDDGYGADGPGHIQSIQVDGVTYTWDGVNTIDPSGAGANISGNSLSNITTALGGTLSFNFSTGGWTYTAPPSVTGDQVESFTYTIIDHDGDPSSATLTVYVEDASPVIGRVDEDEVANGITDGDTVNTIATGNVGDLVSGPATAQFSLLTNTSGLTAATSHGTALVYSVSGDTLTAKAGASGPEVFTLKVESDGDYTFTLKGPLDHPTGNGDDNELLTLNFASILKATDGASNPLALAGGFLIQVEDDVPVVGLATTPVPTLQVDETNLAGNATASFANAFTGGSGADVGGATTYSLTVSAAGVSSGLKDTATGNDILLYKVGNDIVGRVGTSGATSFVVSVDASGNVTLDQRLAISHSPDSGPDQVAGLGGASIIQLTATRTDYDGDHSSATLNLGSAISFKDDAPSISLTNATLGSLQVDETNLAGNATANFASSFSASGGADGVASTSYSLKVSAAGVDSGLDDSATGQNILLSNEGGVIVGRTAGSNELVFSVSVNSSTGAVTLDQVRSILHSPDTGPDQAIGLAASNLVQLTATVTDKDGDTATSTLNLGGAISFKDDAPSISAGTAVADSLQVDESNLASNATANFASSFTAAGGADGIASTSYSLKVSAAGVDSGLDDSATGQNVLLSNEGGVIVGRTASSNELVFSVSVNSTTGAVTLDQARAVLHSPNTGVDQEVSLSAANLVQLVATVTDKDGDSSSASLNLGSAISFKDDGPSISLSNATPLTLQVDETNLAANAQGNFAGAFTASGGADGLASTTYSLNVSAAGVNSGLKDSATGSDVLMYKVGNDVVGRVGGTTVFTVSVDSATGQVTLDQARAILHLPNAGPDQATGLAAADLLQLVATVKDTDGDSASTTLNLGNAISFRDDAPSAANITQSGQASAALNTNLMIVLDNSGSMGDGSGVGNMSRMDIAKNALLELFEQYDALGDVKVSVVSFSTTATVEEVWVSIADAKAAVLALQPTNTTNYDDALIKAIAAYGQTGSDGGKVATGNVQNVAYFLSDGEPNEPSNDAGISNDPNSSGNWPTGGAGISEEQAWINFLSSNNVRAYALGMGTGVSVTELNPIAYNGTAGGGNTNGTVVTDLNTLTQVLVSTAQASPLNGNLTAGGSFGADGGYVRSLTVDGKTYTYDKTSNVVTATSGASFTYSSGVLSFGLSAGGSLAVNVASGAYSYTPPSVVSTAIAASILFTLIDLDGDTASAALNIAISAGQAPMVVRDDLVLTNGEAQSGIDQISIPAWALLANDTGPSHNLLSLIASGNAVDGTVTHNATAPVFNEESNNARDGGSFTYTASIDGSTALDTSVVTVDRGQSGESTLDGTFRDEILLGRDGGNDTLNGNDGNDILIGLGGTDTLNGGNGNDILAGGAGNDALNGGNGVDTASYIDANSAVVVNLATGTSSGGGGVDTFSSIENLIGSDYNDTLTGNSSSNYLYGGKGADSLSGGSGADFLVGGVGNDALNGGNGHDTFIWEKGGLGGTDTISDFTLTGANSDVLDLSQLLSGVTQTGTALDDYLSFNFGSTTTVNISTTPGGGVAQSVVLTGVDLAAAYGGPDAATVINGMLNDHTLKTDTV</sequence>
<feature type="region of interest" description="Disordered" evidence="2">
    <location>
        <begin position="40"/>
        <end position="67"/>
    </location>
</feature>
<dbReference type="InterPro" id="IPR001343">
    <property type="entry name" value="Hemolysn_Ca-bd"/>
</dbReference>
<evidence type="ECO:0000313" key="5">
    <source>
        <dbReference type="Proteomes" id="UP001143328"/>
    </source>
</evidence>
<reference evidence="4" key="1">
    <citation type="journal article" date="2014" name="Int. J. Syst. Evol. Microbiol.">
        <title>Complete genome sequence of Corynebacterium casei LMG S-19264T (=DSM 44701T), isolated from a smear-ripened cheese.</title>
        <authorList>
            <consortium name="US DOE Joint Genome Institute (JGI-PGF)"/>
            <person name="Walter F."/>
            <person name="Albersmeier A."/>
            <person name="Kalinowski J."/>
            <person name="Ruckert C."/>
        </authorList>
    </citation>
    <scope>NUCLEOTIDE SEQUENCE</scope>
    <source>
        <strain evidence="4">VKM B-2935</strain>
    </source>
</reference>
<feature type="region of interest" description="Disordered" evidence="2">
    <location>
        <begin position="343"/>
        <end position="387"/>
    </location>
</feature>
<dbReference type="InterPro" id="IPR036465">
    <property type="entry name" value="vWFA_dom_sf"/>
</dbReference>
<dbReference type="InterPro" id="IPR019959">
    <property type="entry name" value="T1SS-143_rpt-cont_dom"/>
</dbReference>
<feature type="region of interest" description="Disordered" evidence="2">
    <location>
        <begin position="157"/>
        <end position="190"/>
    </location>
</feature>
<feature type="domain" description="VWFA" evidence="3">
    <location>
        <begin position="2856"/>
        <end position="3065"/>
    </location>
</feature>
<dbReference type="Pfam" id="PF00092">
    <property type="entry name" value="VWA"/>
    <property type="match status" value="2"/>
</dbReference>
<feature type="region of interest" description="Disordered" evidence="2">
    <location>
        <begin position="85"/>
        <end position="115"/>
    </location>
</feature>
<dbReference type="Gene3D" id="3.40.50.410">
    <property type="entry name" value="von Willebrand factor, type A domain"/>
    <property type="match status" value="3"/>
</dbReference>
<name>A0A9W6K9K8_9PSED</name>